<feature type="non-terminal residue" evidence="1">
    <location>
        <position position="1"/>
    </location>
</feature>
<accession>A0A0G1E470</accession>
<reference evidence="1 2" key="1">
    <citation type="journal article" date="2015" name="Nature">
        <title>rRNA introns, odd ribosomes, and small enigmatic genomes across a large radiation of phyla.</title>
        <authorList>
            <person name="Brown C.T."/>
            <person name="Hug L.A."/>
            <person name="Thomas B.C."/>
            <person name="Sharon I."/>
            <person name="Castelle C.J."/>
            <person name="Singh A."/>
            <person name="Wilkins M.J."/>
            <person name="Williams K.H."/>
            <person name="Banfield J.F."/>
        </authorList>
    </citation>
    <scope>NUCLEOTIDE SEQUENCE [LARGE SCALE GENOMIC DNA]</scope>
</reference>
<proteinExistence type="predicted"/>
<gene>
    <name evidence="1" type="ORF">UV41_C0055G0007</name>
</gene>
<dbReference type="EMBL" id="LCEJ01000055">
    <property type="protein sequence ID" value="KKS69398.1"/>
    <property type="molecule type" value="Genomic_DNA"/>
</dbReference>
<organism evidence="1 2">
    <name type="scientific">Candidatus Daviesbacteria bacterium GW2011_GWA2_42_7</name>
    <dbReference type="NCBI Taxonomy" id="1618425"/>
    <lineage>
        <taxon>Bacteria</taxon>
        <taxon>Candidatus Daviesiibacteriota</taxon>
    </lineage>
</organism>
<evidence type="ECO:0000313" key="2">
    <source>
        <dbReference type="Proteomes" id="UP000034785"/>
    </source>
</evidence>
<protein>
    <submittedName>
        <fullName evidence="1">Uncharacterized protein</fullName>
    </submittedName>
</protein>
<dbReference type="Proteomes" id="UP000034785">
    <property type="component" value="Unassembled WGS sequence"/>
</dbReference>
<sequence length="49" mass="5759">IIDMDENILYTFINSNNINECNSIKKLYKLNNFNKIIILEVSNNELVPE</sequence>
<comment type="caution">
    <text evidence="1">The sequence shown here is derived from an EMBL/GenBank/DDBJ whole genome shotgun (WGS) entry which is preliminary data.</text>
</comment>
<name>A0A0G1E470_9BACT</name>
<evidence type="ECO:0000313" key="1">
    <source>
        <dbReference type="EMBL" id="KKS69398.1"/>
    </source>
</evidence>
<dbReference type="AlphaFoldDB" id="A0A0G1E470"/>